<feature type="transmembrane region" description="Helical" evidence="1">
    <location>
        <begin position="27"/>
        <end position="48"/>
    </location>
</feature>
<keyword evidence="3" id="KW-1185">Reference proteome</keyword>
<gene>
    <name evidence="2" type="ORF">SIID45300_01073</name>
</gene>
<keyword evidence="1" id="KW-0812">Transmembrane</keyword>
<evidence type="ECO:0000313" key="2">
    <source>
        <dbReference type="EMBL" id="GAB0056761.1"/>
    </source>
</evidence>
<keyword evidence="1" id="KW-0472">Membrane</keyword>
<evidence type="ECO:0000256" key="1">
    <source>
        <dbReference type="SAM" id="Phobius"/>
    </source>
</evidence>
<protein>
    <submittedName>
        <fullName evidence="2">Uncharacterized protein</fullName>
    </submittedName>
</protein>
<dbReference type="Proteomes" id="UP001628193">
    <property type="component" value="Unassembled WGS sequence"/>
</dbReference>
<name>A0ABQ0C7A3_9PROT</name>
<keyword evidence="1" id="KW-1133">Transmembrane helix</keyword>
<comment type="caution">
    <text evidence="2">The sequence shown here is derived from an EMBL/GenBank/DDBJ whole genome shotgun (WGS) entry which is preliminary data.</text>
</comment>
<evidence type="ECO:0000313" key="3">
    <source>
        <dbReference type="Proteomes" id="UP001628193"/>
    </source>
</evidence>
<reference evidence="2 3" key="1">
    <citation type="submission" date="2024-09" db="EMBL/GenBank/DDBJ databases">
        <title>Draft genome sequence of Candidatus Magnetaquicoccaceae bacterium FCR-1.</title>
        <authorList>
            <person name="Shimoshige H."/>
            <person name="Shimamura S."/>
            <person name="Taoka A."/>
            <person name="Kobayashi H."/>
            <person name="Maekawa T."/>
        </authorList>
    </citation>
    <scope>NUCLEOTIDE SEQUENCE [LARGE SCALE GENOMIC DNA]</scope>
    <source>
        <strain evidence="2 3">FCR-1</strain>
    </source>
</reference>
<sequence length="52" mass="5856">MRMKSRGEPTFPVEHRADALERDLSGLMFWGLIATSLMLIALLAIEIWSSHG</sequence>
<dbReference type="EMBL" id="BAAFGK010000004">
    <property type="protein sequence ID" value="GAB0056761.1"/>
    <property type="molecule type" value="Genomic_DNA"/>
</dbReference>
<organism evidence="2 3">
    <name type="scientific">Candidatus Magnetaquiglobus chichijimensis</name>
    <dbReference type="NCBI Taxonomy" id="3141448"/>
    <lineage>
        <taxon>Bacteria</taxon>
        <taxon>Pseudomonadati</taxon>
        <taxon>Pseudomonadota</taxon>
        <taxon>Magnetococcia</taxon>
        <taxon>Magnetococcales</taxon>
        <taxon>Candidatus Magnetaquicoccaceae</taxon>
        <taxon>Candidatus Magnetaquiglobus</taxon>
    </lineage>
</organism>
<proteinExistence type="predicted"/>
<accession>A0ABQ0C7A3</accession>